<accession>A0A6J7KKJ6</accession>
<reference evidence="1" key="1">
    <citation type="submission" date="2020-05" db="EMBL/GenBank/DDBJ databases">
        <authorList>
            <person name="Chiriac C."/>
            <person name="Salcher M."/>
            <person name="Ghai R."/>
            <person name="Kavagutti S V."/>
        </authorList>
    </citation>
    <scope>NUCLEOTIDE SEQUENCE</scope>
</reference>
<sequence>MNRGVVADTEVEGSPTPPIPRAVTLKSYLVSNDKLVTVQPSGFLVGSAAQLLLVPPCSAVTVYTLTGTPPVLAGAVKVTDAVLRAIVTATFVGLPGATAALAGDAKLRKRPLTSAITEAIANGRRSPVFERAGVVIWWSPVR</sequence>
<evidence type="ECO:0000313" key="1">
    <source>
        <dbReference type="EMBL" id="CAB4955333.1"/>
    </source>
</evidence>
<proteinExistence type="predicted"/>
<gene>
    <name evidence="1" type="ORF">UFOPK3733_02124</name>
</gene>
<name>A0A6J7KKJ6_9ZZZZ</name>
<protein>
    <submittedName>
        <fullName evidence="1">Unannotated protein</fullName>
    </submittedName>
</protein>
<organism evidence="1">
    <name type="scientific">freshwater metagenome</name>
    <dbReference type="NCBI Taxonomy" id="449393"/>
    <lineage>
        <taxon>unclassified sequences</taxon>
        <taxon>metagenomes</taxon>
        <taxon>ecological metagenomes</taxon>
    </lineage>
</organism>
<dbReference type="EMBL" id="CAFBNC010000160">
    <property type="protein sequence ID" value="CAB4955333.1"/>
    <property type="molecule type" value="Genomic_DNA"/>
</dbReference>
<dbReference type="AlphaFoldDB" id="A0A6J7KKJ6"/>